<dbReference type="CDD" id="cd11378">
    <property type="entry name" value="DUF296"/>
    <property type="match status" value="1"/>
</dbReference>
<dbReference type="PROSITE" id="PS51742">
    <property type="entry name" value="PPC"/>
    <property type="match status" value="1"/>
</dbReference>
<organism evidence="2 3">
    <name type="scientific">Thermoproteota archaeon</name>
    <dbReference type="NCBI Taxonomy" id="2056631"/>
    <lineage>
        <taxon>Archaea</taxon>
        <taxon>Thermoproteota</taxon>
    </lineage>
</organism>
<dbReference type="PANTHER" id="PTHR34988:SF1">
    <property type="entry name" value="DNA-BINDING PROTEIN"/>
    <property type="match status" value="1"/>
</dbReference>
<name>A0A523B9C6_9CREN</name>
<dbReference type="InterPro" id="IPR005175">
    <property type="entry name" value="PPC_dom"/>
</dbReference>
<dbReference type="AlphaFoldDB" id="A0A523B9C6"/>
<feature type="domain" description="PPC" evidence="1">
    <location>
        <begin position="14"/>
        <end position="144"/>
    </location>
</feature>
<dbReference type="Gene3D" id="3.30.1330.80">
    <property type="entry name" value="Hypothetical protein, similar to alpha- acetolactate decarboxylase, domain 2"/>
    <property type="match status" value="1"/>
</dbReference>
<evidence type="ECO:0000313" key="3">
    <source>
        <dbReference type="Proteomes" id="UP000315399"/>
    </source>
</evidence>
<dbReference type="SUPFAM" id="SSF117856">
    <property type="entry name" value="AF0104/ALDC/Ptd012-like"/>
    <property type="match status" value="1"/>
</dbReference>
<sequence length="153" mass="16432">MNKISNGGSGLKAKKYGREVAVLLEEDEEVISSLVEACSSEGITSGTILSCVGALKSARLILRKGLEKTITQHLEVVGNGNISQYSGKPFVHLHLAAGSEAGSWVGHLIEGVVDVFCEVIIMESDISMVREYDEALVERGVTVPYKLKLGEKN</sequence>
<evidence type="ECO:0000313" key="2">
    <source>
        <dbReference type="EMBL" id="TDA37539.1"/>
    </source>
</evidence>
<reference evidence="2 3" key="1">
    <citation type="journal article" date="2019" name="Nat. Microbiol.">
        <title>Expanding anaerobic alkane metabolism in the domain of Archaea.</title>
        <authorList>
            <person name="Wang Y."/>
            <person name="Wegener G."/>
            <person name="Hou J."/>
            <person name="Wang F."/>
            <person name="Xiao X."/>
        </authorList>
    </citation>
    <scope>NUCLEOTIDE SEQUENCE [LARGE SCALE GENOMIC DNA]</scope>
    <source>
        <strain evidence="2">WYZ-LMO10</strain>
    </source>
</reference>
<dbReference type="Pfam" id="PF03479">
    <property type="entry name" value="PCC"/>
    <property type="match status" value="1"/>
</dbReference>
<comment type="caution">
    <text evidence="2">The sequence shown here is derived from an EMBL/GenBank/DDBJ whole genome shotgun (WGS) entry which is preliminary data.</text>
</comment>
<proteinExistence type="predicted"/>
<gene>
    <name evidence="2" type="ORF">DSO08_05565</name>
</gene>
<evidence type="ECO:0000259" key="1">
    <source>
        <dbReference type="PROSITE" id="PS51742"/>
    </source>
</evidence>
<dbReference type="PANTHER" id="PTHR34988">
    <property type="entry name" value="PROTEIN, PUTATIVE-RELATED"/>
    <property type="match status" value="1"/>
</dbReference>
<accession>A0A523B9C6</accession>
<dbReference type="EMBL" id="QNVH01000067">
    <property type="protein sequence ID" value="TDA37539.1"/>
    <property type="molecule type" value="Genomic_DNA"/>
</dbReference>
<dbReference type="Proteomes" id="UP000315399">
    <property type="component" value="Unassembled WGS sequence"/>
</dbReference>
<protein>
    <recommendedName>
        <fullName evidence="1">PPC domain-containing protein</fullName>
    </recommendedName>
</protein>